<comment type="cofactor">
    <cofactor evidence="2">
        <name>Mg(2+)</name>
        <dbReference type="ChEBI" id="CHEBI:18420"/>
    </cofactor>
</comment>
<dbReference type="GO" id="GO:0046872">
    <property type="term" value="F:metal ion binding"/>
    <property type="evidence" value="ECO:0007669"/>
    <property type="project" value="UniProtKB-KW"/>
</dbReference>
<comment type="catalytic activity">
    <reaction evidence="1 12 13">
        <text>Endonucleolytic cleavage to 5'-phosphomonoester.</text>
        <dbReference type="EC" id="3.1.26.4"/>
    </reaction>
</comment>
<evidence type="ECO:0000256" key="6">
    <source>
        <dbReference type="ARBA" id="ARBA00022490"/>
    </source>
</evidence>
<dbReference type="GO" id="GO:0006298">
    <property type="term" value="P:mismatch repair"/>
    <property type="evidence" value="ECO:0007669"/>
    <property type="project" value="TreeGrafter"/>
</dbReference>
<gene>
    <name evidence="16" type="ORF">CYMTET_11342</name>
</gene>
<dbReference type="InterPro" id="IPR024567">
    <property type="entry name" value="RNase_HII/HIII_dom"/>
</dbReference>
<dbReference type="NCBIfam" id="NF000595">
    <property type="entry name" value="PRK00015.1-3"/>
    <property type="match status" value="1"/>
</dbReference>
<feature type="domain" description="RNase H type-2" evidence="15">
    <location>
        <begin position="85"/>
        <end position="277"/>
    </location>
</feature>
<dbReference type="GO" id="GO:0005737">
    <property type="term" value="C:cytoplasm"/>
    <property type="evidence" value="ECO:0007669"/>
    <property type="project" value="UniProtKB-SubCell"/>
</dbReference>
<dbReference type="FunFam" id="3.30.420.10:FF:000006">
    <property type="entry name" value="Ribonuclease HII"/>
    <property type="match status" value="1"/>
</dbReference>
<evidence type="ECO:0000313" key="16">
    <source>
        <dbReference type="EMBL" id="KAK3280839.1"/>
    </source>
</evidence>
<dbReference type="PANTHER" id="PTHR10954:SF23">
    <property type="entry name" value="RIBONUCLEASE"/>
    <property type="match status" value="1"/>
</dbReference>
<keyword evidence="11" id="KW-0464">Manganese</keyword>
<comment type="similarity">
    <text evidence="5 13">Belongs to the RNase HII family.</text>
</comment>
<feature type="compositionally biased region" description="Polar residues" evidence="14">
    <location>
        <begin position="1"/>
        <end position="11"/>
    </location>
</feature>
<evidence type="ECO:0000256" key="8">
    <source>
        <dbReference type="ARBA" id="ARBA00022723"/>
    </source>
</evidence>
<keyword evidence="10 12" id="KW-0378">Hydrolase</keyword>
<dbReference type="InterPro" id="IPR022898">
    <property type="entry name" value="RNase_HII"/>
</dbReference>
<evidence type="ECO:0000256" key="9">
    <source>
        <dbReference type="ARBA" id="ARBA00022759"/>
    </source>
</evidence>
<keyword evidence="9 12" id="KW-0255">Endonuclease</keyword>
<evidence type="ECO:0000256" key="14">
    <source>
        <dbReference type="SAM" id="MobiDB-lite"/>
    </source>
</evidence>
<evidence type="ECO:0000259" key="15">
    <source>
        <dbReference type="PROSITE" id="PS51975"/>
    </source>
</evidence>
<dbReference type="Gene3D" id="3.30.420.10">
    <property type="entry name" value="Ribonuclease H-like superfamily/Ribonuclease H"/>
    <property type="match status" value="1"/>
</dbReference>
<protein>
    <recommendedName>
        <fullName evidence="13">Ribonuclease</fullName>
        <ecNumber evidence="13">3.1.26.4</ecNumber>
    </recommendedName>
</protein>
<dbReference type="NCBIfam" id="NF000594">
    <property type="entry name" value="PRK00015.1-1"/>
    <property type="match status" value="1"/>
</dbReference>
<dbReference type="EMBL" id="LGRX02004239">
    <property type="protein sequence ID" value="KAK3280839.1"/>
    <property type="molecule type" value="Genomic_DNA"/>
</dbReference>
<keyword evidence="8 12" id="KW-0479">Metal-binding</keyword>
<evidence type="ECO:0000256" key="1">
    <source>
        <dbReference type="ARBA" id="ARBA00000077"/>
    </source>
</evidence>
<dbReference type="PANTHER" id="PTHR10954">
    <property type="entry name" value="RIBONUCLEASE H2 SUBUNIT A"/>
    <property type="match status" value="1"/>
</dbReference>
<dbReference type="GO" id="GO:0004523">
    <property type="term" value="F:RNA-DNA hybrid ribonuclease activity"/>
    <property type="evidence" value="ECO:0007669"/>
    <property type="project" value="UniProtKB-UniRule"/>
</dbReference>
<keyword evidence="7 12" id="KW-0540">Nuclease</keyword>
<dbReference type="GO" id="GO:0003723">
    <property type="term" value="F:RNA binding"/>
    <property type="evidence" value="ECO:0007669"/>
    <property type="project" value="UniProtKB-UniRule"/>
</dbReference>
<evidence type="ECO:0000256" key="11">
    <source>
        <dbReference type="ARBA" id="ARBA00023211"/>
    </source>
</evidence>
<proteinExistence type="inferred from homology"/>
<dbReference type="SUPFAM" id="SSF53098">
    <property type="entry name" value="Ribonuclease H-like"/>
    <property type="match status" value="1"/>
</dbReference>
<feature type="binding site" evidence="12">
    <location>
        <position position="92"/>
    </location>
    <ligand>
        <name>a divalent metal cation</name>
        <dbReference type="ChEBI" id="CHEBI:60240"/>
    </ligand>
</feature>
<dbReference type="EC" id="3.1.26.4" evidence="13"/>
<dbReference type="Proteomes" id="UP001190700">
    <property type="component" value="Unassembled WGS sequence"/>
</dbReference>
<feature type="region of interest" description="Disordered" evidence="14">
    <location>
        <begin position="1"/>
        <end position="82"/>
    </location>
</feature>
<evidence type="ECO:0000313" key="17">
    <source>
        <dbReference type="Proteomes" id="UP001190700"/>
    </source>
</evidence>
<evidence type="ECO:0000256" key="4">
    <source>
        <dbReference type="ARBA" id="ARBA00004496"/>
    </source>
</evidence>
<dbReference type="GO" id="GO:0043137">
    <property type="term" value="P:DNA replication, removal of RNA primer"/>
    <property type="evidence" value="ECO:0007669"/>
    <property type="project" value="TreeGrafter"/>
</dbReference>
<dbReference type="CDD" id="cd07182">
    <property type="entry name" value="RNase_HII_bacteria_HII_like"/>
    <property type="match status" value="1"/>
</dbReference>
<sequence length="283" mass="31025">MESVANRTRSSVAKRPFQLPVKSQAKDISHDSKRKRSCSSRTSEGGVQHKQDRVSPPKAKKKGTTKTNSGPTFEKERKLWQAGKPRVAGVDEAGRGPLAGPVVAAACIIPDGVHINGIDDSKKLTHSQREEIYEELISNPRVECGVRIIGPRKIDDVNILQATMLGMEQAVEALESAPDFVLVDGPRLPAKFSKESAEAIVKGDAKCVSIAAASVLAKVTRDRIMLDMHEKWPQYGFADHKGYGTATHMAAVKRCGPCEIHRWTFAPIKGNYPPPTTRDPWEE</sequence>
<dbReference type="Pfam" id="PF01351">
    <property type="entry name" value="RNase_HII"/>
    <property type="match status" value="1"/>
</dbReference>
<name>A0AAE0GMH9_9CHLO</name>
<accession>A0AAE0GMH9</accession>
<comment type="subcellular location">
    <subcellularLocation>
        <location evidence="4">Cytoplasm</location>
    </subcellularLocation>
</comment>
<evidence type="ECO:0000256" key="5">
    <source>
        <dbReference type="ARBA" id="ARBA00007383"/>
    </source>
</evidence>
<evidence type="ECO:0000256" key="2">
    <source>
        <dbReference type="ARBA" id="ARBA00001946"/>
    </source>
</evidence>
<dbReference type="PROSITE" id="PS51975">
    <property type="entry name" value="RNASE_H_2"/>
    <property type="match status" value="1"/>
</dbReference>
<keyword evidence="17" id="KW-1185">Reference proteome</keyword>
<evidence type="ECO:0000256" key="12">
    <source>
        <dbReference type="PROSITE-ProRule" id="PRU01319"/>
    </source>
</evidence>
<dbReference type="InterPro" id="IPR001352">
    <property type="entry name" value="RNase_HII/HIII"/>
</dbReference>
<dbReference type="GO" id="GO:0032299">
    <property type="term" value="C:ribonuclease H2 complex"/>
    <property type="evidence" value="ECO:0007669"/>
    <property type="project" value="TreeGrafter"/>
</dbReference>
<evidence type="ECO:0000256" key="13">
    <source>
        <dbReference type="RuleBase" id="RU003515"/>
    </source>
</evidence>
<comment type="function">
    <text evidence="3 13">Endonuclease that specifically degrades the RNA of RNA-DNA hybrids.</text>
</comment>
<organism evidence="16 17">
    <name type="scientific">Cymbomonas tetramitiformis</name>
    <dbReference type="NCBI Taxonomy" id="36881"/>
    <lineage>
        <taxon>Eukaryota</taxon>
        <taxon>Viridiplantae</taxon>
        <taxon>Chlorophyta</taxon>
        <taxon>Pyramimonadophyceae</taxon>
        <taxon>Pyramimonadales</taxon>
        <taxon>Pyramimonadaceae</taxon>
        <taxon>Cymbomonas</taxon>
    </lineage>
</organism>
<evidence type="ECO:0000256" key="7">
    <source>
        <dbReference type="ARBA" id="ARBA00022722"/>
    </source>
</evidence>
<reference evidence="16 17" key="1">
    <citation type="journal article" date="2015" name="Genome Biol. Evol.">
        <title>Comparative Genomics of a Bacterivorous Green Alga Reveals Evolutionary Causalities and Consequences of Phago-Mixotrophic Mode of Nutrition.</title>
        <authorList>
            <person name="Burns J.A."/>
            <person name="Paasch A."/>
            <person name="Narechania A."/>
            <person name="Kim E."/>
        </authorList>
    </citation>
    <scope>NUCLEOTIDE SEQUENCE [LARGE SCALE GENOMIC DNA]</scope>
    <source>
        <strain evidence="16 17">PLY_AMNH</strain>
    </source>
</reference>
<dbReference type="HAMAP" id="MF_00052_B">
    <property type="entry name" value="RNase_HII_B"/>
    <property type="match status" value="1"/>
</dbReference>
<comment type="cofactor">
    <cofactor evidence="12">
        <name>Mn(2+)</name>
        <dbReference type="ChEBI" id="CHEBI:29035"/>
    </cofactor>
    <cofactor evidence="12">
        <name>Mg(2+)</name>
        <dbReference type="ChEBI" id="CHEBI:18420"/>
    </cofactor>
    <text evidence="12">Manganese or magnesium. Binds 1 divalent metal ion per monomer in the absence of substrate. May bind a second metal ion after substrate binding.</text>
</comment>
<dbReference type="InterPro" id="IPR036397">
    <property type="entry name" value="RNaseH_sf"/>
</dbReference>
<comment type="caution">
    <text evidence="16">The sequence shown here is derived from an EMBL/GenBank/DDBJ whole genome shotgun (WGS) entry which is preliminary data.</text>
</comment>
<keyword evidence="6" id="KW-0963">Cytoplasm</keyword>
<dbReference type="InterPro" id="IPR012337">
    <property type="entry name" value="RNaseH-like_sf"/>
</dbReference>
<feature type="binding site" evidence="12">
    <location>
        <position position="91"/>
    </location>
    <ligand>
        <name>a divalent metal cation</name>
        <dbReference type="ChEBI" id="CHEBI:60240"/>
    </ligand>
</feature>
<feature type="binding site" evidence="12">
    <location>
        <position position="184"/>
    </location>
    <ligand>
        <name>a divalent metal cation</name>
        <dbReference type="ChEBI" id="CHEBI:60240"/>
    </ligand>
</feature>
<evidence type="ECO:0000256" key="10">
    <source>
        <dbReference type="ARBA" id="ARBA00022801"/>
    </source>
</evidence>
<evidence type="ECO:0000256" key="3">
    <source>
        <dbReference type="ARBA" id="ARBA00004065"/>
    </source>
</evidence>
<dbReference type="AlphaFoldDB" id="A0AAE0GMH9"/>